<dbReference type="Proteomes" id="UP000010816">
    <property type="component" value="Chromosome"/>
</dbReference>
<sequence>MAPTLDLGELLAFRQGLVIAHQVPGRIRLRIDPELANWAVGQKLGIDEAANWLAALPGILGVRPNPSAASVIVEYDPRQIAPHWWETLVLGEDDEALKLLLGLLAKD</sequence>
<keyword evidence="2" id="KW-1185">Reference proteome</keyword>
<gene>
    <name evidence="1" type="ORF">Thimo_2894</name>
</gene>
<dbReference type="eggNOG" id="COG2608">
    <property type="taxonomic scope" value="Bacteria"/>
</dbReference>
<accession>L0H046</accession>
<proteinExistence type="predicted"/>
<dbReference type="KEGG" id="tmb:Thimo_2894"/>
<dbReference type="EMBL" id="CP003051">
    <property type="protein sequence ID" value="AGA91591.1"/>
    <property type="molecule type" value="Genomic_DNA"/>
</dbReference>
<dbReference type="STRING" id="765912.Thimo_2894"/>
<evidence type="ECO:0000313" key="1">
    <source>
        <dbReference type="EMBL" id="AGA91591.1"/>
    </source>
</evidence>
<evidence type="ECO:0008006" key="3">
    <source>
        <dbReference type="Google" id="ProtNLM"/>
    </source>
</evidence>
<dbReference type="AlphaFoldDB" id="L0H046"/>
<dbReference type="PATRIC" id="fig|765912.4.peg.2830"/>
<dbReference type="RefSeq" id="WP_015281722.1">
    <property type="nucleotide sequence ID" value="NC_019940.1"/>
</dbReference>
<evidence type="ECO:0000313" key="2">
    <source>
        <dbReference type="Proteomes" id="UP000010816"/>
    </source>
</evidence>
<dbReference type="OrthoDB" id="9760802at2"/>
<name>L0H046_9GAMM</name>
<dbReference type="HOGENOM" id="CLU_145976_1_0_6"/>
<protein>
    <recommendedName>
        <fullName evidence="3">Cation transport ATPase</fullName>
    </recommendedName>
</protein>
<organism evidence="1 2">
    <name type="scientific">Thioflavicoccus mobilis 8321</name>
    <dbReference type="NCBI Taxonomy" id="765912"/>
    <lineage>
        <taxon>Bacteria</taxon>
        <taxon>Pseudomonadati</taxon>
        <taxon>Pseudomonadota</taxon>
        <taxon>Gammaproteobacteria</taxon>
        <taxon>Chromatiales</taxon>
        <taxon>Chromatiaceae</taxon>
        <taxon>Thioflavicoccus</taxon>
    </lineage>
</organism>
<reference evidence="1 2" key="1">
    <citation type="submission" date="2011-09" db="EMBL/GenBank/DDBJ databases">
        <title>Complete sequence of chromosome of Thioflavicoccus mobilis 8321.</title>
        <authorList>
            <consortium name="US DOE Joint Genome Institute"/>
            <person name="Lucas S."/>
            <person name="Han J."/>
            <person name="Lapidus A."/>
            <person name="Cheng J.-F."/>
            <person name="Goodwin L."/>
            <person name="Pitluck S."/>
            <person name="Peters L."/>
            <person name="Ovchinnikova G."/>
            <person name="Lu M."/>
            <person name="Detter J.C."/>
            <person name="Han C."/>
            <person name="Tapia R."/>
            <person name="Land M."/>
            <person name="Hauser L."/>
            <person name="Kyrpides N."/>
            <person name="Ivanova N."/>
            <person name="Pagani I."/>
            <person name="Vogl K."/>
            <person name="Liu Z."/>
            <person name="Imhoff J."/>
            <person name="Thiel V."/>
            <person name="Frigaard N.-U."/>
            <person name="Bryant D."/>
            <person name="Woyke T."/>
        </authorList>
    </citation>
    <scope>NUCLEOTIDE SEQUENCE [LARGE SCALE GENOMIC DNA]</scope>
    <source>
        <strain evidence="1 2">8321</strain>
    </source>
</reference>